<dbReference type="Proteomes" id="UP000694501">
    <property type="component" value="Unassembled WGS sequence"/>
</dbReference>
<dbReference type="InterPro" id="IPR002938">
    <property type="entry name" value="FAD-bd"/>
</dbReference>
<proteinExistence type="predicted"/>
<accession>A0A949NA49</accession>
<dbReference type="AlphaFoldDB" id="A0A949NA49"/>
<comment type="cofactor">
    <cofactor evidence="1">
        <name>FAD</name>
        <dbReference type="ChEBI" id="CHEBI:57692"/>
    </cofactor>
</comment>
<evidence type="ECO:0000313" key="6">
    <source>
        <dbReference type="EMBL" id="MBU7600276.1"/>
    </source>
</evidence>
<dbReference type="InterPro" id="IPR036188">
    <property type="entry name" value="FAD/NAD-bd_sf"/>
</dbReference>
<dbReference type="PRINTS" id="PR00420">
    <property type="entry name" value="RNGMNOXGNASE"/>
</dbReference>
<dbReference type="PANTHER" id="PTHR43004:SF19">
    <property type="entry name" value="BINDING MONOOXYGENASE, PUTATIVE (JCVI)-RELATED"/>
    <property type="match status" value="1"/>
</dbReference>
<keyword evidence="6" id="KW-0560">Oxidoreductase</keyword>
<keyword evidence="2" id="KW-0285">Flavoprotein</keyword>
<dbReference type="RefSeq" id="WP_211040100.1">
    <property type="nucleotide sequence ID" value="NZ_JAELVF020000003.1"/>
</dbReference>
<dbReference type="Gene3D" id="3.50.50.60">
    <property type="entry name" value="FAD/NAD(P)-binding domain"/>
    <property type="match status" value="1"/>
</dbReference>
<evidence type="ECO:0000259" key="5">
    <source>
        <dbReference type="Pfam" id="PF01494"/>
    </source>
</evidence>
<evidence type="ECO:0000256" key="1">
    <source>
        <dbReference type="ARBA" id="ARBA00001974"/>
    </source>
</evidence>
<feature type="region of interest" description="Disordered" evidence="4">
    <location>
        <begin position="513"/>
        <end position="557"/>
    </location>
</feature>
<dbReference type="InterPro" id="IPR050641">
    <property type="entry name" value="RIFMO-like"/>
</dbReference>
<organism evidence="6 7">
    <name type="scientific">Streptomyces tardus</name>
    <dbReference type="NCBI Taxonomy" id="2780544"/>
    <lineage>
        <taxon>Bacteria</taxon>
        <taxon>Bacillati</taxon>
        <taxon>Actinomycetota</taxon>
        <taxon>Actinomycetes</taxon>
        <taxon>Kitasatosporales</taxon>
        <taxon>Streptomycetaceae</taxon>
        <taxon>Streptomyces</taxon>
    </lineage>
</organism>
<keyword evidence="6" id="KW-0503">Monooxygenase</keyword>
<evidence type="ECO:0000256" key="3">
    <source>
        <dbReference type="ARBA" id="ARBA00022827"/>
    </source>
</evidence>
<name>A0A949NA49_9ACTN</name>
<dbReference type="GO" id="GO:0071949">
    <property type="term" value="F:FAD binding"/>
    <property type="evidence" value="ECO:0007669"/>
    <property type="project" value="InterPro"/>
</dbReference>
<protein>
    <submittedName>
        <fullName evidence="6">FAD-dependent monooxygenase</fullName>
    </submittedName>
</protein>
<reference evidence="6" key="1">
    <citation type="submission" date="2021-06" db="EMBL/GenBank/DDBJ databases">
        <title>Sequencing of actinobacteria type strains.</title>
        <authorList>
            <person name="Nguyen G.-S."/>
            <person name="Wentzel A."/>
        </authorList>
    </citation>
    <scope>NUCLEOTIDE SEQUENCE</scope>
    <source>
        <strain evidence="6">P38-E01</strain>
    </source>
</reference>
<keyword evidence="3" id="KW-0274">FAD</keyword>
<sequence length="557" mass="58992">MEPVIIVGAGPVGLALALSLARHEVPTVVLDAGDGRITPRPARSCVLRPDTAALVQRLIAPEPLPGARWMVWRTLRRGQVLEQRDFTPADAPLHVPEHTLRKAFRAAAGRTGLVRIVDHSKVVELEAYEDGVRARTKGEQGEVWRGSHLVGCDGIRSTVRKLLGTRFPGRTAVERHAVAALRVALPWPEEALLHREMPGGKGGEVCARALPSGVWRLDWLLPARGELVTPDALLERIQETLAAWTGEQDPAYELLDTGVHTAHQRLARQWRRGRVLLAGDAAHLLGALGTQAVDEGLRDVDNLAWKLALHRLGAGDEGLLDSYEQERRGAVVARLRAVDQALPLVRNAGALRTLLPGGARSRLTLLTDGHLGRGTLGAAPEHRGSPLTTAPLGGGVATEPGERAEDIPLTALDGTRQALSERLGARLLVVLVAPGTAVWDSRHWLNAGVMPELAAAVRALPAPAELFVTESYPGAAAHTVLVVRPDGYLAAALPGVHREELGRVVATLAGWADGRDRASDGGPPAGSSRGGGATDPDPAPGREPAEDGARVAGQGTA</sequence>
<dbReference type="Gene3D" id="3.30.70.2450">
    <property type="match status" value="1"/>
</dbReference>
<gene>
    <name evidence="6" type="ORF">JGS22_022235</name>
</gene>
<feature type="domain" description="FAD-binding" evidence="5">
    <location>
        <begin position="3"/>
        <end position="331"/>
    </location>
</feature>
<keyword evidence="7" id="KW-1185">Reference proteome</keyword>
<evidence type="ECO:0000256" key="2">
    <source>
        <dbReference type="ARBA" id="ARBA00022630"/>
    </source>
</evidence>
<dbReference type="PANTHER" id="PTHR43004">
    <property type="entry name" value="TRK SYSTEM POTASSIUM UPTAKE PROTEIN"/>
    <property type="match status" value="1"/>
</dbReference>
<evidence type="ECO:0000256" key="4">
    <source>
        <dbReference type="SAM" id="MobiDB-lite"/>
    </source>
</evidence>
<dbReference type="SUPFAM" id="SSF51905">
    <property type="entry name" value="FAD/NAD(P)-binding domain"/>
    <property type="match status" value="1"/>
</dbReference>
<dbReference type="EMBL" id="JAELVF020000003">
    <property type="protein sequence ID" value="MBU7600276.1"/>
    <property type="molecule type" value="Genomic_DNA"/>
</dbReference>
<dbReference type="GO" id="GO:0016709">
    <property type="term" value="F:oxidoreductase activity, acting on paired donors, with incorporation or reduction of molecular oxygen, NAD(P)H as one donor, and incorporation of one atom of oxygen"/>
    <property type="evidence" value="ECO:0007669"/>
    <property type="project" value="UniProtKB-ARBA"/>
</dbReference>
<dbReference type="Pfam" id="PF01494">
    <property type="entry name" value="FAD_binding_3"/>
    <property type="match status" value="1"/>
</dbReference>
<evidence type="ECO:0000313" key="7">
    <source>
        <dbReference type="Proteomes" id="UP000694501"/>
    </source>
</evidence>
<comment type="caution">
    <text evidence="6">The sequence shown here is derived from an EMBL/GenBank/DDBJ whole genome shotgun (WGS) entry which is preliminary data.</text>
</comment>